<proteinExistence type="predicted"/>
<evidence type="ECO:0000313" key="3">
    <source>
        <dbReference type="Proteomes" id="UP000321413"/>
    </source>
</evidence>
<comment type="caution">
    <text evidence="2">The sequence shown here is derived from an EMBL/GenBank/DDBJ whole genome shotgun (WGS) entry which is preliminary data.</text>
</comment>
<dbReference type="EMBL" id="VPFD01000002">
    <property type="protein sequence ID" value="TXG01900.1"/>
    <property type="molecule type" value="Genomic_DNA"/>
</dbReference>
<name>A0A5C7G792_9BURK</name>
<dbReference type="GO" id="GO:0000150">
    <property type="term" value="F:DNA strand exchange activity"/>
    <property type="evidence" value="ECO:0007669"/>
    <property type="project" value="InterPro"/>
</dbReference>
<dbReference type="Pfam" id="PF07508">
    <property type="entry name" value="Recombinase"/>
    <property type="match status" value="1"/>
</dbReference>
<feature type="domain" description="Recombinase" evidence="1">
    <location>
        <begin position="60"/>
        <end position="108"/>
    </location>
</feature>
<evidence type="ECO:0000313" key="2">
    <source>
        <dbReference type="EMBL" id="TXG01900.1"/>
    </source>
</evidence>
<dbReference type="GO" id="GO:0003677">
    <property type="term" value="F:DNA binding"/>
    <property type="evidence" value="ECO:0007669"/>
    <property type="project" value="InterPro"/>
</dbReference>
<organism evidence="2 3">
    <name type="scientific">Massilia arenae</name>
    <dbReference type="NCBI Taxonomy" id="2603288"/>
    <lineage>
        <taxon>Bacteria</taxon>
        <taxon>Pseudomonadati</taxon>
        <taxon>Pseudomonadota</taxon>
        <taxon>Betaproteobacteria</taxon>
        <taxon>Burkholderiales</taxon>
        <taxon>Oxalobacteraceae</taxon>
        <taxon>Telluria group</taxon>
        <taxon>Massilia</taxon>
    </lineage>
</organism>
<gene>
    <name evidence="2" type="ORF">FVD38_01595</name>
</gene>
<accession>A0A5C7G792</accession>
<dbReference type="AlphaFoldDB" id="A0A5C7G792"/>
<protein>
    <recommendedName>
        <fullName evidence="1">Recombinase domain-containing protein</fullName>
    </recommendedName>
</protein>
<dbReference type="Proteomes" id="UP000321413">
    <property type="component" value="Unassembled WGS sequence"/>
</dbReference>
<dbReference type="InterPro" id="IPR011109">
    <property type="entry name" value="DNA_bind_recombinase_dom"/>
</dbReference>
<sequence>METNRVMCSSPASIPSVSNQTLNKLISDFTLEDSPMVFSNAAYPAYGGRLRTPEFYEQTNRIVNTLRGRVTLATIARHLTNQKFTTPAGKTWTKDRLSAYLKSNAYKGN</sequence>
<reference evidence="2 3" key="1">
    <citation type="submission" date="2019-08" db="EMBL/GenBank/DDBJ databases">
        <title>Massilia golmudensis sp. nov., isolated from sand in the Qinghai-Tibetan Plateau.</title>
        <authorList>
            <person name="Zhang B."/>
        </authorList>
    </citation>
    <scope>NUCLEOTIDE SEQUENCE [LARGE SCALE GENOMIC DNA]</scope>
    <source>
        <strain evidence="2 3">GEM5</strain>
    </source>
</reference>
<evidence type="ECO:0000259" key="1">
    <source>
        <dbReference type="Pfam" id="PF07508"/>
    </source>
</evidence>
<keyword evidence="3" id="KW-1185">Reference proteome</keyword>